<protein>
    <submittedName>
        <fullName evidence="1">Uncharacterized protein</fullName>
    </submittedName>
</protein>
<dbReference type="Proteomes" id="UP000001946">
    <property type="component" value="Chromosome"/>
</dbReference>
<organism evidence="1 2">
    <name type="scientific">Desulfitobacterium hafniense (strain Y51)</name>
    <dbReference type="NCBI Taxonomy" id="138119"/>
    <lineage>
        <taxon>Bacteria</taxon>
        <taxon>Bacillati</taxon>
        <taxon>Bacillota</taxon>
        <taxon>Clostridia</taxon>
        <taxon>Eubacteriales</taxon>
        <taxon>Desulfitobacteriaceae</taxon>
        <taxon>Desulfitobacterium</taxon>
    </lineage>
</organism>
<dbReference type="AlphaFoldDB" id="Q24VH3"/>
<dbReference type="RefSeq" id="WP_011460138.1">
    <property type="nucleotide sequence ID" value="NC_007907.1"/>
</dbReference>
<dbReference type="HOGENOM" id="CLU_164696_2_0_9"/>
<keyword evidence="2" id="KW-1185">Reference proteome</keyword>
<sequence>MGFKDQLKKDLNTFLNKNEFAELHTINGVELSIVIDNDQLKERSKKEYDGLTVGETLLFVSKSDYGPKPEQWTPIVFDNRQMYVFDAREDVGMLEIILTQNRGG</sequence>
<dbReference type="eggNOG" id="ENOG5032ZNZ">
    <property type="taxonomic scope" value="Bacteria"/>
</dbReference>
<reference evidence="1 2" key="1">
    <citation type="journal article" date="2006" name="J. Bacteriol.">
        <title>Complete genome sequence of the dehalorespiring bacterium Desulfitobacterium hafniense Y51 and comparison with Dehalococcoides ethenogenes 195.</title>
        <authorList>
            <person name="Nonaka H."/>
            <person name="Keresztes G."/>
            <person name="Shinoda Y."/>
            <person name="Ikenaga Y."/>
            <person name="Abe M."/>
            <person name="Naito K."/>
            <person name="Inatomi K."/>
            <person name="Furukawa K."/>
            <person name="Inui M."/>
            <person name="Yukawa H."/>
        </authorList>
    </citation>
    <scope>NUCLEOTIDE SEQUENCE [LARGE SCALE GENOMIC DNA]</scope>
    <source>
        <strain evidence="1 2">Y51</strain>
    </source>
</reference>
<dbReference type="STRING" id="138119.DSY2180"/>
<dbReference type="KEGG" id="dsy:DSY2180"/>
<evidence type="ECO:0000313" key="2">
    <source>
        <dbReference type="Proteomes" id="UP000001946"/>
    </source>
</evidence>
<accession>Q24VH3</accession>
<name>Q24VH3_DESHY</name>
<gene>
    <name evidence="1" type="ordered locus">DSY2180</name>
</gene>
<evidence type="ECO:0000313" key="1">
    <source>
        <dbReference type="EMBL" id="BAE83969.1"/>
    </source>
</evidence>
<proteinExistence type="predicted"/>
<dbReference type="EMBL" id="AP008230">
    <property type="protein sequence ID" value="BAE83969.1"/>
    <property type="molecule type" value="Genomic_DNA"/>
</dbReference>